<accession>A0A4R5DPQ0</accession>
<name>A0A4R5DPQ0_9BACT</name>
<proteinExistence type="predicted"/>
<dbReference type="Proteomes" id="UP000294850">
    <property type="component" value="Unassembled WGS sequence"/>
</dbReference>
<comment type="caution">
    <text evidence="1">The sequence shown here is derived from an EMBL/GenBank/DDBJ whole genome shotgun (WGS) entry which is preliminary data.</text>
</comment>
<gene>
    <name evidence="1" type="ORF">E0F88_08235</name>
</gene>
<evidence type="ECO:0000313" key="2">
    <source>
        <dbReference type="Proteomes" id="UP000294850"/>
    </source>
</evidence>
<dbReference type="OrthoDB" id="962342at2"/>
<protein>
    <submittedName>
        <fullName evidence="1">Uncharacterized protein</fullName>
    </submittedName>
</protein>
<evidence type="ECO:0000313" key="1">
    <source>
        <dbReference type="EMBL" id="TDE16229.1"/>
    </source>
</evidence>
<reference evidence="1 2" key="1">
    <citation type="submission" date="2019-03" db="EMBL/GenBank/DDBJ databases">
        <title>Dyadobacter AR-3-6 sp. nov., isolated from arctic soil.</title>
        <authorList>
            <person name="Chaudhary D.K."/>
        </authorList>
    </citation>
    <scope>NUCLEOTIDE SEQUENCE [LARGE SCALE GENOMIC DNA]</scope>
    <source>
        <strain evidence="1 2">AR-3-6</strain>
    </source>
</reference>
<dbReference type="EMBL" id="SMFL01000003">
    <property type="protein sequence ID" value="TDE16229.1"/>
    <property type="molecule type" value="Genomic_DNA"/>
</dbReference>
<keyword evidence="2" id="KW-1185">Reference proteome</keyword>
<sequence length="128" mass="15124">MKYRFIPFLFLLSYFAKGQPCKLLTQTFAIADTMKKGSGELYVFRFSVKHLDDLQLLPGLEKAVPAIKKLQKTLDEDNSSFKNTVLWQLDEKLADRQLTELRKECPETRFMVFEREIGFYKLKYRAKE</sequence>
<dbReference type="AlphaFoldDB" id="A0A4R5DPQ0"/>
<organism evidence="1 2">
    <name type="scientific">Dyadobacter psychrotolerans</name>
    <dbReference type="NCBI Taxonomy" id="2541721"/>
    <lineage>
        <taxon>Bacteria</taxon>
        <taxon>Pseudomonadati</taxon>
        <taxon>Bacteroidota</taxon>
        <taxon>Cytophagia</taxon>
        <taxon>Cytophagales</taxon>
        <taxon>Spirosomataceae</taxon>
        <taxon>Dyadobacter</taxon>
    </lineage>
</organism>
<dbReference type="RefSeq" id="WP_131957763.1">
    <property type="nucleotide sequence ID" value="NZ_SMFL01000003.1"/>
</dbReference>